<accession>A0ACC3DH68</accession>
<gene>
    <name evidence="1" type="ORF">LTS18_014051</name>
</gene>
<evidence type="ECO:0000313" key="2">
    <source>
        <dbReference type="Proteomes" id="UP001186974"/>
    </source>
</evidence>
<evidence type="ECO:0000313" key="1">
    <source>
        <dbReference type="EMBL" id="KAK3075382.1"/>
    </source>
</evidence>
<dbReference type="EMBL" id="JAWDJW010004437">
    <property type="protein sequence ID" value="KAK3075382.1"/>
    <property type="molecule type" value="Genomic_DNA"/>
</dbReference>
<proteinExistence type="predicted"/>
<name>A0ACC3DH68_9PEZI</name>
<organism evidence="1 2">
    <name type="scientific">Coniosporium uncinatum</name>
    <dbReference type="NCBI Taxonomy" id="93489"/>
    <lineage>
        <taxon>Eukaryota</taxon>
        <taxon>Fungi</taxon>
        <taxon>Dikarya</taxon>
        <taxon>Ascomycota</taxon>
        <taxon>Pezizomycotina</taxon>
        <taxon>Dothideomycetes</taxon>
        <taxon>Dothideomycetes incertae sedis</taxon>
        <taxon>Coniosporium</taxon>
    </lineage>
</organism>
<protein>
    <submittedName>
        <fullName evidence="1">Uncharacterized protein</fullName>
    </submittedName>
</protein>
<comment type="caution">
    <text evidence="1">The sequence shown here is derived from an EMBL/GenBank/DDBJ whole genome shotgun (WGS) entry which is preliminary data.</text>
</comment>
<dbReference type="Proteomes" id="UP001186974">
    <property type="component" value="Unassembled WGS sequence"/>
</dbReference>
<feature type="non-terminal residue" evidence="1">
    <location>
        <position position="1"/>
    </location>
</feature>
<sequence>CYVGQELTIRTHHTGVVRKRILPVQLYSPEDAEPTQLEYNPQDAMPSPPSGTDIKKAEGRGRSTGKFLTDEPSSFKPGTEFKMRWERDANAGGEGEGEAKEGMGRQEEVKIKAFVPGWWKGRERIRGPLKRVE</sequence>
<keyword evidence="2" id="KW-1185">Reference proteome</keyword>
<reference evidence="1" key="1">
    <citation type="submission" date="2024-09" db="EMBL/GenBank/DDBJ databases">
        <title>Black Yeasts Isolated from many extreme environments.</title>
        <authorList>
            <person name="Coleine C."/>
            <person name="Stajich J.E."/>
            <person name="Selbmann L."/>
        </authorList>
    </citation>
    <scope>NUCLEOTIDE SEQUENCE</scope>
    <source>
        <strain evidence="1">CCFEE 5737</strain>
    </source>
</reference>